<dbReference type="FunFam" id="1.10.287.130:FF:000002">
    <property type="entry name" value="Two-component osmosensing histidine kinase"/>
    <property type="match status" value="1"/>
</dbReference>
<dbReference type="Pfam" id="PF13426">
    <property type="entry name" value="PAS_9"/>
    <property type="match status" value="1"/>
</dbReference>
<dbReference type="CDD" id="cd16922">
    <property type="entry name" value="HATPase_EvgS-ArcB-TorS-like"/>
    <property type="match status" value="1"/>
</dbReference>
<dbReference type="SUPFAM" id="SSF103190">
    <property type="entry name" value="Sensory domain-like"/>
    <property type="match status" value="1"/>
</dbReference>
<feature type="domain" description="PAS" evidence="21">
    <location>
        <begin position="374"/>
        <end position="418"/>
    </location>
</feature>
<dbReference type="PROSITE" id="PS50109">
    <property type="entry name" value="HIS_KIN"/>
    <property type="match status" value="1"/>
</dbReference>
<feature type="transmembrane region" description="Helical" evidence="18">
    <location>
        <begin position="14"/>
        <end position="34"/>
    </location>
</feature>
<keyword evidence="9" id="KW-0418">Kinase</keyword>
<keyword evidence="10" id="KW-0067">ATP-binding</keyword>
<evidence type="ECO:0000259" key="23">
    <source>
        <dbReference type="PROSITE" id="PS50885"/>
    </source>
</evidence>
<dbReference type="PROSITE" id="PS50110">
    <property type="entry name" value="RESPONSE_REGULATORY"/>
    <property type="match status" value="1"/>
</dbReference>
<evidence type="ECO:0000256" key="5">
    <source>
        <dbReference type="ARBA" id="ARBA00022553"/>
    </source>
</evidence>
<keyword evidence="17" id="KW-0175">Coiled coil</keyword>
<dbReference type="InterPro" id="IPR000700">
    <property type="entry name" value="PAS-assoc_C"/>
</dbReference>
<evidence type="ECO:0000256" key="9">
    <source>
        <dbReference type="ARBA" id="ARBA00022777"/>
    </source>
</evidence>
<keyword evidence="11 18" id="KW-1133">Transmembrane helix</keyword>
<dbReference type="SUPFAM" id="SSF47384">
    <property type="entry name" value="Homodimeric domain of signal transducing histidine kinase"/>
    <property type="match status" value="1"/>
</dbReference>
<protein>
    <recommendedName>
        <fullName evidence="15">Sensory/regulatory protein RpfC</fullName>
        <ecNumber evidence="3">2.7.13.3</ecNumber>
    </recommendedName>
</protein>
<dbReference type="CDD" id="cd17546">
    <property type="entry name" value="REC_hyHK_CKI1_RcsC-like"/>
    <property type="match status" value="1"/>
</dbReference>
<dbReference type="PROSITE" id="PS50885">
    <property type="entry name" value="HAMP"/>
    <property type="match status" value="1"/>
</dbReference>
<evidence type="ECO:0000259" key="20">
    <source>
        <dbReference type="PROSITE" id="PS50110"/>
    </source>
</evidence>
<feature type="modified residue" description="4-aspartylphosphate" evidence="16">
    <location>
        <position position="932"/>
    </location>
</feature>
<dbReference type="InterPro" id="IPR004358">
    <property type="entry name" value="Sig_transdc_His_kin-like_C"/>
</dbReference>
<feature type="domain" description="PAS" evidence="21">
    <location>
        <begin position="495"/>
        <end position="567"/>
    </location>
</feature>
<dbReference type="SUPFAM" id="SSF55874">
    <property type="entry name" value="ATPase domain of HSP90 chaperone/DNA topoisomerase II/histidine kinase"/>
    <property type="match status" value="1"/>
</dbReference>
<feature type="domain" description="Response regulatory" evidence="20">
    <location>
        <begin position="883"/>
        <end position="1002"/>
    </location>
</feature>
<comment type="subcellular location">
    <subcellularLocation>
        <location evidence="2">Cell membrane</location>
        <topology evidence="2">Multi-pass membrane protein</topology>
    </subcellularLocation>
</comment>
<dbReference type="InterPro" id="IPR000014">
    <property type="entry name" value="PAS"/>
</dbReference>
<dbReference type="SMART" id="SM00091">
    <property type="entry name" value="PAS"/>
    <property type="match status" value="2"/>
</dbReference>
<dbReference type="CDD" id="cd00082">
    <property type="entry name" value="HisKA"/>
    <property type="match status" value="1"/>
</dbReference>
<dbReference type="InterPro" id="IPR003594">
    <property type="entry name" value="HATPase_dom"/>
</dbReference>
<keyword evidence="13 18" id="KW-0472">Membrane</keyword>
<feature type="coiled-coil region" evidence="17">
    <location>
        <begin position="606"/>
        <end position="640"/>
    </location>
</feature>
<dbReference type="InterPro" id="IPR029151">
    <property type="entry name" value="Sensor-like_sf"/>
</dbReference>
<dbReference type="InterPro" id="IPR033479">
    <property type="entry name" value="dCache_1"/>
</dbReference>
<feature type="domain" description="PAC" evidence="22">
    <location>
        <begin position="571"/>
        <end position="622"/>
    </location>
</feature>
<dbReference type="CDD" id="cd06225">
    <property type="entry name" value="HAMP"/>
    <property type="match status" value="1"/>
</dbReference>
<dbReference type="SUPFAM" id="SSF158472">
    <property type="entry name" value="HAMP domain-like"/>
    <property type="match status" value="1"/>
</dbReference>
<dbReference type="GO" id="GO:0005524">
    <property type="term" value="F:ATP binding"/>
    <property type="evidence" value="ECO:0007669"/>
    <property type="project" value="UniProtKB-KW"/>
</dbReference>
<keyword evidence="6" id="KW-0808">Transferase</keyword>
<dbReference type="FunFam" id="3.30.565.10:FF:000010">
    <property type="entry name" value="Sensor histidine kinase RcsC"/>
    <property type="match status" value="1"/>
</dbReference>
<evidence type="ECO:0000256" key="10">
    <source>
        <dbReference type="ARBA" id="ARBA00022840"/>
    </source>
</evidence>
<dbReference type="Pfam" id="PF02518">
    <property type="entry name" value="HATPase_c"/>
    <property type="match status" value="1"/>
</dbReference>
<keyword evidence="4" id="KW-1003">Cell membrane</keyword>
<dbReference type="Proteomes" id="UP000199581">
    <property type="component" value="Unassembled WGS sequence"/>
</dbReference>
<keyword evidence="7 18" id="KW-0812">Transmembrane</keyword>
<comment type="catalytic activity">
    <reaction evidence="1">
        <text>ATP + protein L-histidine = ADP + protein N-phospho-L-histidine.</text>
        <dbReference type="EC" id="2.7.13.3"/>
    </reaction>
</comment>
<evidence type="ECO:0000256" key="12">
    <source>
        <dbReference type="ARBA" id="ARBA00023012"/>
    </source>
</evidence>
<evidence type="ECO:0000259" key="19">
    <source>
        <dbReference type="PROSITE" id="PS50109"/>
    </source>
</evidence>
<dbReference type="Pfam" id="PF00672">
    <property type="entry name" value="HAMP"/>
    <property type="match status" value="1"/>
</dbReference>
<dbReference type="Pfam" id="PF00512">
    <property type="entry name" value="HisKA"/>
    <property type="match status" value="1"/>
</dbReference>
<dbReference type="InterPro" id="IPR013656">
    <property type="entry name" value="PAS_4"/>
</dbReference>
<evidence type="ECO:0000256" key="4">
    <source>
        <dbReference type="ARBA" id="ARBA00022475"/>
    </source>
</evidence>
<evidence type="ECO:0000256" key="15">
    <source>
        <dbReference type="ARBA" id="ARBA00068150"/>
    </source>
</evidence>
<dbReference type="PRINTS" id="PR00344">
    <property type="entry name" value="BCTRLSENSOR"/>
</dbReference>
<evidence type="ECO:0000256" key="2">
    <source>
        <dbReference type="ARBA" id="ARBA00004651"/>
    </source>
</evidence>
<keyword evidence="8" id="KW-0547">Nucleotide-binding</keyword>
<accession>A0A8G2C221</accession>
<evidence type="ECO:0000256" key="1">
    <source>
        <dbReference type="ARBA" id="ARBA00000085"/>
    </source>
</evidence>
<evidence type="ECO:0000256" key="18">
    <source>
        <dbReference type="SAM" id="Phobius"/>
    </source>
</evidence>
<evidence type="ECO:0000256" key="7">
    <source>
        <dbReference type="ARBA" id="ARBA00022692"/>
    </source>
</evidence>
<dbReference type="GO" id="GO:0005886">
    <property type="term" value="C:plasma membrane"/>
    <property type="evidence" value="ECO:0007669"/>
    <property type="project" value="UniProtKB-SubCell"/>
</dbReference>
<keyword evidence="25" id="KW-1185">Reference proteome</keyword>
<dbReference type="InterPro" id="IPR003660">
    <property type="entry name" value="HAMP_dom"/>
</dbReference>
<proteinExistence type="predicted"/>
<dbReference type="Gene3D" id="3.30.565.10">
    <property type="entry name" value="Histidine kinase-like ATPase, C-terminal domain"/>
    <property type="match status" value="1"/>
</dbReference>
<dbReference type="PANTHER" id="PTHR43047:SF64">
    <property type="entry name" value="HISTIDINE KINASE CONTAINING CHEY-HOMOLOGOUS RECEIVER DOMAIN AND PAS DOMAIN-RELATED"/>
    <property type="match status" value="1"/>
</dbReference>
<dbReference type="Pfam" id="PF02743">
    <property type="entry name" value="dCache_1"/>
    <property type="match status" value="1"/>
</dbReference>
<keyword evidence="5 16" id="KW-0597">Phosphoprotein</keyword>
<evidence type="ECO:0000256" key="3">
    <source>
        <dbReference type="ARBA" id="ARBA00012438"/>
    </source>
</evidence>
<evidence type="ECO:0000256" key="11">
    <source>
        <dbReference type="ARBA" id="ARBA00022989"/>
    </source>
</evidence>
<evidence type="ECO:0000259" key="22">
    <source>
        <dbReference type="PROSITE" id="PS50113"/>
    </source>
</evidence>
<comment type="subunit">
    <text evidence="14">At low DSF concentrations, interacts with RpfF.</text>
</comment>
<dbReference type="SUPFAM" id="SSF52172">
    <property type="entry name" value="CheY-like"/>
    <property type="match status" value="1"/>
</dbReference>
<evidence type="ECO:0000256" key="16">
    <source>
        <dbReference type="PROSITE-ProRule" id="PRU00169"/>
    </source>
</evidence>
<dbReference type="SMART" id="SM00304">
    <property type="entry name" value="HAMP"/>
    <property type="match status" value="1"/>
</dbReference>
<dbReference type="SMART" id="SM00387">
    <property type="entry name" value="HATPase_c"/>
    <property type="match status" value="1"/>
</dbReference>
<dbReference type="InterPro" id="IPR001789">
    <property type="entry name" value="Sig_transdc_resp-reg_receiver"/>
</dbReference>
<organism evidence="24 25">
    <name type="scientific">Desulfomicrobium norvegicum (strain DSM 1741 / NCIMB 8310)</name>
    <name type="common">Desulfovibrio baculatus (strain Norway 4)</name>
    <name type="synonym">Desulfovibrio desulfuricans (strain Norway 4)</name>
    <dbReference type="NCBI Taxonomy" id="52561"/>
    <lineage>
        <taxon>Bacteria</taxon>
        <taxon>Pseudomonadati</taxon>
        <taxon>Thermodesulfobacteriota</taxon>
        <taxon>Desulfovibrionia</taxon>
        <taxon>Desulfovibrionales</taxon>
        <taxon>Desulfomicrobiaceae</taxon>
        <taxon>Desulfomicrobium</taxon>
    </lineage>
</organism>
<name>A0A8G2C221_DESNO</name>
<dbReference type="Pfam" id="PF00072">
    <property type="entry name" value="Response_reg"/>
    <property type="match status" value="1"/>
</dbReference>
<dbReference type="InterPro" id="IPR005467">
    <property type="entry name" value="His_kinase_dom"/>
</dbReference>
<feature type="transmembrane region" description="Helical" evidence="18">
    <location>
        <begin position="289"/>
        <end position="307"/>
    </location>
</feature>
<dbReference type="Gene3D" id="3.40.50.2300">
    <property type="match status" value="1"/>
</dbReference>
<dbReference type="PANTHER" id="PTHR43047">
    <property type="entry name" value="TWO-COMPONENT HISTIDINE PROTEIN KINASE"/>
    <property type="match status" value="1"/>
</dbReference>
<evidence type="ECO:0000259" key="21">
    <source>
        <dbReference type="PROSITE" id="PS50112"/>
    </source>
</evidence>
<feature type="domain" description="Histidine kinase" evidence="19">
    <location>
        <begin position="640"/>
        <end position="862"/>
    </location>
</feature>
<feature type="coiled-coil region" evidence="17">
    <location>
        <begin position="34"/>
        <end position="61"/>
    </location>
</feature>
<evidence type="ECO:0000256" key="14">
    <source>
        <dbReference type="ARBA" id="ARBA00064003"/>
    </source>
</evidence>
<dbReference type="InterPro" id="IPR035965">
    <property type="entry name" value="PAS-like_dom_sf"/>
</dbReference>
<dbReference type="Gene3D" id="6.10.340.10">
    <property type="match status" value="1"/>
</dbReference>
<dbReference type="RefSeq" id="WP_161949076.1">
    <property type="nucleotide sequence ID" value="NZ_FOTO01000003.1"/>
</dbReference>
<dbReference type="EC" id="2.7.13.3" evidence="3"/>
<dbReference type="InterPro" id="IPR036890">
    <property type="entry name" value="HATPase_C_sf"/>
</dbReference>
<sequence>MFARLLHGSIKKKLAILFLMAALPAIVIIVIAGLDNHRRAVADAEQQLQTFSRHMADTQTQLTQATQALLEGLAMLPEVRQGDVEACNSLFANLLKINPDYAALHLVDPNGNLVASGNARKPANFAHTRHFRESVATKAFATGEYLLGVTLHVPVFTFGYPVLNDQGDIAGALLTAIRLDRYGELFSHSTFPDSSFVGVCDRNGLRLFRYPENSATILGEPIKQTVFERAVSGPSEGFLLEESTDGVERIVAFQKLSLTEGSPPYMYFFVGSPSAMFYADAKSGMLRDFVVLFLTIGLTMLSGWFLGGRTVGMRLEELAGAAKRIGEGDLTVRVAPAPEITEVDVLAQAFNNMAESLEQDTINRARAEDALRKSEHRYKIIFQNSPLGIILFDPEGFIVDCNEPFIRTMGSSREKLIGFNTARQSSPKMRETIKKALAGEVAVFEDEYTSITGGITKSLRVVFNPITPERTPTGVIATLEDISDRKRTETALLESEARFRKLFEQIPSIAVQGYGMDGRTRYWNQASQNLYGYSASEAIGAKLTDLIIPPEIREYVEADMRSMAKTKIPIPASELTLMRKDGSRVLVFSSHAIVTNAAGEAELFCVDIDLTNRQEAEENLRKLKEAAEAANQSKSEFLANMSHEIRTPINGVMGMLQLLETTPLDDEQTRYVEMAAEAANRLTRLLSDILDLSRVEAGKMEIRKAPFQIRDIADSVAGLFNVTARNKGVTLECSLDPTMPATLVGDETRVRQVLFNLVGNALKFTDRGTVSMEITTLPPRTDDDIRVRFQVADTGIGIPEDRLSVIFEPFRQVENSFTRNYQGAGLGLSIVHRLVGLMDGEIGIESTPGKGTAVHVVLPFKMNRENPSKTVEPAAISTGAGFRVLLVEDDSSNRIPTQKLLEKAGHVVTLAENGRQALELLAEYDFGCILMDIQMPVMDGIEATRTIRESEALGPKRNIPIIALTAYAMEGDREKFLAAGMNAYVAKPATLEEMTRAMQEALGVEPGDKPYAQDPRTTFGLP</sequence>
<feature type="domain" description="HAMP" evidence="23">
    <location>
        <begin position="309"/>
        <end position="362"/>
    </location>
</feature>
<evidence type="ECO:0000256" key="13">
    <source>
        <dbReference type="ARBA" id="ARBA00023136"/>
    </source>
</evidence>
<dbReference type="Gene3D" id="3.30.450.20">
    <property type="entry name" value="PAS domain"/>
    <property type="match status" value="4"/>
</dbReference>
<dbReference type="Gene3D" id="1.10.287.130">
    <property type="match status" value="1"/>
</dbReference>
<comment type="caution">
    <text evidence="24">The sequence shown here is derived from an EMBL/GenBank/DDBJ whole genome shotgun (WGS) entry which is preliminary data.</text>
</comment>
<dbReference type="SUPFAM" id="SSF55785">
    <property type="entry name" value="PYP-like sensor domain (PAS domain)"/>
    <property type="match status" value="2"/>
</dbReference>
<dbReference type="PROSITE" id="PS50113">
    <property type="entry name" value="PAC"/>
    <property type="match status" value="1"/>
</dbReference>
<dbReference type="PROSITE" id="PS50112">
    <property type="entry name" value="PAS"/>
    <property type="match status" value="2"/>
</dbReference>
<keyword evidence="12" id="KW-0902">Two-component regulatory system</keyword>
<dbReference type="SMART" id="SM00388">
    <property type="entry name" value="HisKA"/>
    <property type="match status" value="1"/>
</dbReference>
<dbReference type="EMBL" id="FOTO01000003">
    <property type="protein sequence ID" value="SFL57824.1"/>
    <property type="molecule type" value="Genomic_DNA"/>
</dbReference>
<dbReference type="SMART" id="SM00448">
    <property type="entry name" value="REC"/>
    <property type="match status" value="1"/>
</dbReference>
<gene>
    <name evidence="24" type="ORF">SAMN05421830_103356</name>
</gene>
<dbReference type="CDD" id="cd00130">
    <property type="entry name" value="PAS"/>
    <property type="match status" value="2"/>
</dbReference>
<evidence type="ECO:0000256" key="17">
    <source>
        <dbReference type="SAM" id="Coils"/>
    </source>
</evidence>
<dbReference type="CDD" id="cd12915">
    <property type="entry name" value="PDC2_DGC_like"/>
    <property type="match status" value="1"/>
</dbReference>
<dbReference type="GO" id="GO:0000155">
    <property type="term" value="F:phosphorelay sensor kinase activity"/>
    <property type="evidence" value="ECO:0007669"/>
    <property type="project" value="InterPro"/>
</dbReference>
<evidence type="ECO:0000256" key="6">
    <source>
        <dbReference type="ARBA" id="ARBA00022679"/>
    </source>
</evidence>
<evidence type="ECO:0000256" key="8">
    <source>
        <dbReference type="ARBA" id="ARBA00022741"/>
    </source>
</evidence>
<dbReference type="NCBIfam" id="TIGR00229">
    <property type="entry name" value="sensory_box"/>
    <property type="match status" value="2"/>
</dbReference>
<dbReference type="AlphaFoldDB" id="A0A8G2C221"/>
<dbReference type="Pfam" id="PF08448">
    <property type="entry name" value="PAS_4"/>
    <property type="match status" value="1"/>
</dbReference>
<dbReference type="InterPro" id="IPR011006">
    <property type="entry name" value="CheY-like_superfamily"/>
</dbReference>
<dbReference type="InterPro" id="IPR036097">
    <property type="entry name" value="HisK_dim/P_sf"/>
</dbReference>
<evidence type="ECO:0000313" key="24">
    <source>
        <dbReference type="EMBL" id="SFL57824.1"/>
    </source>
</evidence>
<evidence type="ECO:0000313" key="25">
    <source>
        <dbReference type="Proteomes" id="UP000199581"/>
    </source>
</evidence>
<dbReference type="CDD" id="cd12914">
    <property type="entry name" value="PDC1_DGC_like"/>
    <property type="match status" value="1"/>
</dbReference>
<dbReference type="InterPro" id="IPR003661">
    <property type="entry name" value="HisK_dim/P_dom"/>
</dbReference>
<reference evidence="24 25" key="1">
    <citation type="submission" date="2016-10" db="EMBL/GenBank/DDBJ databases">
        <authorList>
            <person name="Varghese N."/>
            <person name="Submissions S."/>
        </authorList>
    </citation>
    <scope>NUCLEOTIDE SEQUENCE [LARGE SCALE GENOMIC DNA]</scope>
    <source>
        <strain evidence="24 25">DSM 1741</strain>
    </source>
</reference>